<dbReference type="EMBL" id="LUEZ02000046">
    <property type="protein sequence ID" value="RDB23512.1"/>
    <property type="molecule type" value="Genomic_DNA"/>
</dbReference>
<keyword evidence="2 4" id="KW-0863">Zinc-finger</keyword>
<comment type="caution">
    <text evidence="7">The sequence shown here is derived from an EMBL/GenBank/DDBJ whole genome shotgun (WGS) entry which is preliminary data.</text>
</comment>
<dbReference type="Gene3D" id="4.10.1060.10">
    <property type="entry name" value="Zinc finger, RanBP2-type"/>
    <property type="match status" value="2"/>
</dbReference>
<feature type="region of interest" description="Disordered" evidence="5">
    <location>
        <begin position="305"/>
        <end position="396"/>
    </location>
</feature>
<dbReference type="PROSITE" id="PS50199">
    <property type="entry name" value="ZF_RANBP2_2"/>
    <property type="match status" value="1"/>
</dbReference>
<dbReference type="GO" id="GO:0003729">
    <property type="term" value="F:mRNA binding"/>
    <property type="evidence" value="ECO:0007669"/>
    <property type="project" value="TreeGrafter"/>
</dbReference>
<dbReference type="OrthoDB" id="448399at2759"/>
<feature type="region of interest" description="Disordered" evidence="5">
    <location>
        <begin position="517"/>
        <end position="557"/>
    </location>
</feature>
<accession>A0A369JQA5</accession>
<dbReference type="SUPFAM" id="SSF90209">
    <property type="entry name" value="Ran binding protein zinc finger-like"/>
    <property type="match status" value="2"/>
</dbReference>
<dbReference type="InParanoid" id="A0A369JQA5"/>
<gene>
    <name evidence="7" type="ORF">Hypma_009234</name>
</gene>
<feature type="domain" description="RanBP2-type" evidence="6">
    <location>
        <begin position="274"/>
        <end position="305"/>
    </location>
</feature>
<keyword evidence="1" id="KW-0479">Metal-binding</keyword>
<evidence type="ECO:0000256" key="1">
    <source>
        <dbReference type="ARBA" id="ARBA00022723"/>
    </source>
</evidence>
<dbReference type="GO" id="GO:0008270">
    <property type="term" value="F:zinc ion binding"/>
    <property type="evidence" value="ECO:0007669"/>
    <property type="project" value="UniProtKB-KW"/>
</dbReference>
<keyword evidence="3" id="KW-0862">Zinc</keyword>
<dbReference type="InterPro" id="IPR036443">
    <property type="entry name" value="Znf_RanBP2_sf"/>
</dbReference>
<name>A0A369JQA5_HYPMA</name>
<feature type="compositionally biased region" description="Polar residues" evidence="5">
    <location>
        <begin position="305"/>
        <end position="337"/>
    </location>
</feature>
<keyword evidence="8" id="KW-1185">Reference proteome</keyword>
<dbReference type="PANTHER" id="PTHR23111">
    <property type="entry name" value="ZINC FINGER PROTEIN"/>
    <property type="match status" value="1"/>
</dbReference>
<organism evidence="7 8">
    <name type="scientific">Hypsizygus marmoreus</name>
    <name type="common">White beech mushroom</name>
    <name type="synonym">Agaricus marmoreus</name>
    <dbReference type="NCBI Taxonomy" id="39966"/>
    <lineage>
        <taxon>Eukaryota</taxon>
        <taxon>Fungi</taxon>
        <taxon>Dikarya</taxon>
        <taxon>Basidiomycota</taxon>
        <taxon>Agaricomycotina</taxon>
        <taxon>Agaricomycetes</taxon>
        <taxon>Agaricomycetidae</taxon>
        <taxon>Agaricales</taxon>
        <taxon>Tricholomatineae</taxon>
        <taxon>Lyophyllaceae</taxon>
        <taxon>Hypsizygus</taxon>
    </lineage>
</organism>
<feature type="region of interest" description="Disordered" evidence="5">
    <location>
        <begin position="29"/>
        <end position="51"/>
    </location>
</feature>
<evidence type="ECO:0000256" key="2">
    <source>
        <dbReference type="ARBA" id="ARBA00022771"/>
    </source>
</evidence>
<protein>
    <recommendedName>
        <fullName evidence="6">RanBP2-type domain-containing protein</fullName>
    </recommendedName>
</protein>
<feature type="compositionally biased region" description="Low complexity" evidence="5">
    <location>
        <begin position="338"/>
        <end position="381"/>
    </location>
</feature>
<evidence type="ECO:0000256" key="4">
    <source>
        <dbReference type="PROSITE-ProRule" id="PRU00322"/>
    </source>
</evidence>
<evidence type="ECO:0000256" key="3">
    <source>
        <dbReference type="ARBA" id="ARBA00022833"/>
    </source>
</evidence>
<evidence type="ECO:0000313" key="7">
    <source>
        <dbReference type="EMBL" id="RDB23512.1"/>
    </source>
</evidence>
<dbReference type="STRING" id="39966.A0A369JQA5"/>
<evidence type="ECO:0000256" key="5">
    <source>
        <dbReference type="SAM" id="MobiDB-lite"/>
    </source>
</evidence>
<dbReference type="SMART" id="SM00547">
    <property type="entry name" value="ZnF_RBZ"/>
    <property type="match status" value="2"/>
</dbReference>
<evidence type="ECO:0000259" key="6">
    <source>
        <dbReference type="PROSITE" id="PS50199"/>
    </source>
</evidence>
<reference evidence="7" key="1">
    <citation type="submission" date="2018-04" db="EMBL/GenBank/DDBJ databases">
        <title>Whole genome sequencing of Hypsizygus marmoreus.</title>
        <authorList>
            <person name="Choi I.-G."/>
            <person name="Min B."/>
            <person name="Kim J.-G."/>
            <person name="Kim S."/>
            <person name="Oh Y.-L."/>
            <person name="Kong W.-S."/>
            <person name="Park H."/>
            <person name="Jeong J."/>
            <person name="Song E.-S."/>
        </authorList>
    </citation>
    <scope>NUCLEOTIDE SEQUENCE [LARGE SCALE GENOMIC DNA]</scope>
    <source>
        <strain evidence="7">51987-8</strain>
    </source>
</reference>
<dbReference type="InterPro" id="IPR001876">
    <property type="entry name" value="Znf_RanBP2"/>
</dbReference>
<dbReference type="AlphaFoldDB" id="A0A369JQA5"/>
<proteinExistence type="predicted"/>
<dbReference type="Proteomes" id="UP000076154">
    <property type="component" value="Unassembled WGS sequence"/>
</dbReference>
<feature type="region of interest" description="Disordered" evidence="5">
    <location>
        <begin position="637"/>
        <end position="660"/>
    </location>
</feature>
<dbReference type="PROSITE" id="PS01358">
    <property type="entry name" value="ZF_RANBP2_1"/>
    <property type="match status" value="2"/>
</dbReference>
<sequence>MNIPELPSNSTGFDHTLARLQTLSLSSPHSDLSLTSMSASRSSSDSPQSQCALSAPFSMSYRRPSKDLDGVPTIIDTFAPRPLGYDLSPTSSASSDFDSHSSHISFPRSSYEAFVATRSRVVRLYNLPRLPEAFLSAVFLPQSQFRGSIPAPVTMWTLREEYGGLPRPDSVWAVYKTHEEAATALALSGPVLSVTTALESDLEPFHKLRRFVLTSSPPISHASRSSATVSLPQLRVSSSHPDLQASRIVSDRISMDHGDYTLSSNPPNPRTSFRLGDWICSSPKCAAHNFGRNLACIGCGCPRSSGGTAPPQHQQTYPPTRTLTSPRFASFPPHSSSLPAPTQLATPAPQQQQPMYTYSQPQQPLHPTQQPQPQQQQHAFAQPPPKSAHPLLTPSGRAFAVGGKVQNISSDPLAPCIMYWPDNEPFPEQGQIRPNGVVGVPCSQQPPILNTGNRGPISHQPGDWVCQKCNYLNWRRRKVCQTCLPYAEGNGDSISAAVQAERIALLTSVLAQTQQHAAAGPQLASEAPRSHSMTPPQQRRPFIDVSPPQTHAPVHRSHSHFELGAQYTNSHPIYQTSARRQPSPLYSTGPDFHQLPVHAPAPLLPSFLQDIVQSPALSPTSTSSADLSFEEYEEMTSTKPTFPRARTHSGDDSATSSPIGNIWRLDGEESKSLSAFALPNHQDLMGTGRRNSREGIHLQLVNS</sequence>
<evidence type="ECO:0000313" key="8">
    <source>
        <dbReference type="Proteomes" id="UP000076154"/>
    </source>
</evidence>
<dbReference type="PANTHER" id="PTHR23111:SF40">
    <property type="entry name" value="RNA-BINDING PROTEIN INVOLVED IN HETEROCHROMATIN ASSEMBLY-RELATED"/>
    <property type="match status" value="1"/>
</dbReference>